<protein>
    <submittedName>
        <fullName evidence="3">Uncharacterized protein</fullName>
    </submittedName>
</protein>
<proteinExistence type="predicted"/>
<dbReference type="EMBL" id="KV425883">
    <property type="protein sequence ID" value="KZW03549.1"/>
    <property type="molecule type" value="Genomic_DNA"/>
</dbReference>
<accession>A0A165QFT1</accession>
<feature type="region of interest" description="Disordered" evidence="1">
    <location>
        <begin position="121"/>
        <end position="208"/>
    </location>
</feature>
<evidence type="ECO:0000313" key="3">
    <source>
        <dbReference type="EMBL" id="KZW03549.1"/>
    </source>
</evidence>
<keyword evidence="4" id="KW-1185">Reference proteome</keyword>
<feature type="compositionally biased region" description="Polar residues" evidence="1">
    <location>
        <begin position="143"/>
        <end position="202"/>
    </location>
</feature>
<keyword evidence="2" id="KW-0472">Membrane</keyword>
<organism evidence="3 4">
    <name type="scientific">Exidia glandulosa HHB12029</name>
    <dbReference type="NCBI Taxonomy" id="1314781"/>
    <lineage>
        <taxon>Eukaryota</taxon>
        <taxon>Fungi</taxon>
        <taxon>Dikarya</taxon>
        <taxon>Basidiomycota</taxon>
        <taxon>Agaricomycotina</taxon>
        <taxon>Agaricomycetes</taxon>
        <taxon>Auriculariales</taxon>
        <taxon>Exidiaceae</taxon>
        <taxon>Exidia</taxon>
    </lineage>
</organism>
<gene>
    <name evidence="3" type="ORF">EXIGLDRAFT_152943</name>
</gene>
<reference evidence="3 4" key="1">
    <citation type="journal article" date="2016" name="Mol. Biol. Evol.">
        <title>Comparative Genomics of Early-Diverging Mushroom-Forming Fungi Provides Insights into the Origins of Lignocellulose Decay Capabilities.</title>
        <authorList>
            <person name="Nagy L.G."/>
            <person name="Riley R."/>
            <person name="Tritt A."/>
            <person name="Adam C."/>
            <person name="Daum C."/>
            <person name="Floudas D."/>
            <person name="Sun H."/>
            <person name="Yadav J.S."/>
            <person name="Pangilinan J."/>
            <person name="Larsson K.H."/>
            <person name="Matsuura K."/>
            <person name="Barry K."/>
            <person name="Labutti K."/>
            <person name="Kuo R."/>
            <person name="Ohm R.A."/>
            <person name="Bhattacharya S.S."/>
            <person name="Shirouzu T."/>
            <person name="Yoshinaga Y."/>
            <person name="Martin F.M."/>
            <person name="Grigoriev I.V."/>
            <person name="Hibbett D.S."/>
        </authorList>
    </citation>
    <scope>NUCLEOTIDE SEQUENCE [LARGE SCALE GENOMIC DNA]</scope>
    <source>
        <strain evidence="3 4">HHB12029</strain>
    </source>
</reference>
<evidence type="ECO:0000256" key="1">
    <source>
        <dbReference type="SAM" id="MobiDB-lite"/>
    </source>
</evidence>
<keyword evidence="2" id="KW-0812">Transmembrane</keyword>
<keyword evidence="2" id="KW-1133">Transmembrane helix</keyword>
<evidence type="ECO:0000313" key="4">
    <source>
        <dbReference type="Proteomes" id="UP000077266"/>
    </source>
</evidence>
<name>A0A165QFT1_EXIGL</name>
<dbReference type="InParanoid" id="A0A165QFT1"/>
<evidence type="ECO:0000256" key="2">
    <source>
        <dbReference type="SAM" id="Phobius"/>
    </source>
</evidence>
<sequence length="247" mass="26348">MASCWNNSRSSFGPSITLGSEPYRMCNSQRPQCGSALRFRISLVKSCSLRCRLFLGAFLFHFALKGSTTVITCTLIFHYSSTLCITTGATLLKIRFRLRGPSSNGLCRALISTVSSASSATFMATSSQRPPRTASKHRPHSRLPSSETSPNPRHASSSSVTTAQPQSSDGVIQMPSHTTSTHGLQSSSPSPSAGNVPVTSDAGSPFEASRSATSSAAAPLLVVILVPLLAILCLFGLVLCLRRWQKR</sequence>
<feature type="transmembrane region" description="Helical" evidence="2">
    <location>
        <begin position="216"/>
        <end position="241"/>
    </location>
</feature>
<dbReference type="AlphaFoldDB" id="A0A165QFT1"/>
<dbReference type="Proteomes" id="UP000077266">
    <property type="component" value="Unassembled WGS sequence"/>
</dbReference>